<dbReference type="EMBL" id="CAJNYU010001462">
    <property type="protein sequence ID" value="CAF3441533.1"/>
    <property type="molecule type" value="Genomic_DNA"/>
</dbReference>
<dbReference type="Proteomes" id="UP000663869">
    <property type="component" value="Unassembled WGS sequence"/>
</dbReference>
<organism evidence="1 2">
    <name type="scientific">Rotaria socialis</name>
    <dbReference type="NCBI Taxonomy" id="392032"/>
    <lineage>
        <taxon>Eukaryota</taxon>
        <taxon>Metazoa</taxon>
        <taxon>Spiralia</taxon>
        <taxon>Gnathifera</taxon>
        <taxon>Rotifera</taxon>
        <taxon>Eurotatoria</taxon>
        <taxon>Bdelloidea</taxon>
        <taxon>Philodinida</taxon>
        <taxon>Philodinidae</taxon>
        <taxon>Rotaria</taxon>
    </lineage>
</organism>
<evidence type="ECO:0000313" key="2">
    <source>
        <dbReference type="Proteomes" id="UP000663869"/>
    </source>
</evidence>
<accession>A0A818DJ96</accession>
<proteinExistence type="predicted"/>
<name>A0A818DJ96_9BILA</name>
<gene>
    <name evidence="1" type="ORF">FME351_LOCUS12701</name>
</gene>
<feature type="non-terminal residue" evidence="1">
    <location>
        <position position="1"/>
    </location>
</feature>
<sequence>IGNDKSKVSKISFELEQKKLNPISFGHCDHRSAHHTAPKFTDRDELGAKILAHLISMTVQLKYLIVENFRCLVYVIEHIILR</sequence>
<reference evidence="1" key="1">
    <citation type="submission" date="2021-02" db="EMBL/GenBank/DDBJ databases">
        <authorList>
            <person name="Nowell W R."/>
        </authorList>
    </citation>
    <scope>NUCLEOTIDE SEQUENCE</scope>
</reference>
<dbReference type="AlphaFoldDB" id="A0A818DJ96"/>
<comment type="caution">
    <text evidence="1">The sequence shown here is derived from an EMBL/GenBank/DDBJ whole genome shotgun (WGS) entry which is preliminary data.</text>
</comment>
<protein>
    <submittedName>
        <fullName evidence="1">Uncharacterized protein</fullName>
    </submittedName>
</protein>
<evidence type="ECO:0000313" key="1">
    <source>
        <dbReference type="EMBL" id="CAF3441533.1"/>
    </source>
</evidence>